<proteinExistence type="inferred from homology"/>
<keyword evidence="5" id="KW-0496">Mitochondrion</keyword>
<evidence type="ECO:0000313" key="8">
    <source>
        <dbReference type="EMBL" id="KIM87105.1"/>
    </source>
</evidence>
<evidence type="ECO:0000256" key="7">
    <source>
        <dbReference type="SAM" id="MobiDB-lite"/>
    </source>
</evidence>
<keyword evidence="6" id="KW-0472">Membrane</keyword>
<comment type="similarity">
    <text evidence="2">Belongs to the COA8 family.</text>
</comment>
<dbReference type="OrthoDB" id="6246201at2759"/>
<accession>A0A0C3FSE7</accession>
<organism evidence="8 9">
    <name type="scientific">Piloderma croceum (strain F 1598)</name>
    <dbReference type="NCBI Taxonomy" id="765440"/>
    <lineage>
        <taxon>Eukaryota</taxon>
        <taxon>Fungi</taxon>
        <taxon>Dikarya</taxon>
        <taxon>Basidiomycota</taxon>
        <taxon>Agaricomycotina</taxon>
        <taxon>Agaricomycetes</taxon>
        <taxon>Agaricomycetidae</taxon>
        <taxon>Atheliales</taxon>
        <taxon>Atheliaceae</taxon>
        <taxon>Piloderma</taxon>
    </lineage>
</organism>
<evidence type="ECO:0000256" key="3">
    <source>
        <dbReference type="ARBA" id="ARBA00022792"/>
    </source>
</evidence>
<evidence type="ECO:0000256" key="5">
    <source>
        <dbReference type="ARBA" id="ARBA00023128"/>
    </source>
</evidence>
<dbReference type="EMBL" id="KN832980">
    <property type="protein sequence ID" value="KIM87105.1"/>
    <property type="molecule type" value="Genomic_DNA"/>
</dbReference>
<evidence type="ECO:0000256" key="2">
    <source>
        <dbReference type="ARBA" id="ARBA00005453"/>
    </source>
</evidence>
<evidence type="ECO:0000256" key="6">
    <source>
        <dbReference type="ARBA" id="ARBA00023136"/>
    </source>
</evidence>
<keyword evidence="9" id="KW-1185">Reference proteome</keyword>
<dbReference type="GO" id="GO:0005743">
    <property type="term" value="C:mitochondrial inner membrane"/>
    <property type="evidence" value="ECO:0007669"/>
    <property type="project" value="UniProtKB-SubCell"/>
</dbReference>
<reference evidence="8 9" key="1">
    <citation type="submission" date="2014-04" db="EMBL/GenBank/DDBJ databases">
        <authorList>
            <consortium name="DOE Joint Genome Institute"/>
            <person name="Kuo A."/>
            <person name="Tarkka M."/>
            <person name="Buscot F."/>
            <person name="Kohler A."/>
            <person name="Nagy L.G."/>
            <person name="Floudas D."/>
            <person name="Copeland A."/>
            <person name="Barry K.W."/>
            <person name="Cichocki N."/>
            <person name="Veneault-Fourrey C."/>
            <person name="LaButti K."/>
            <person name="Lindquist E.A."/>
            <person name="Lipzen A."/>
            <person name="Lundell T."/>
            <person name="Morin E."/>
            <person name="Murat C."/>
            <person name="Sun H."/>
            <person name="Tunlid A."/>
            <person name="Henrissat B."/>
            <person name="Grigoriev I.V."/>
            <person name="Hibbett D.S."/>
            <person name="Martin F."/>
            <person name="Nordberg H.P."/>
            <person name="Cantor M.N."/>
            <person name="Hua S.X."/>
        </authorList>
    </citation>
    <scope>NUCLEOTIDE SEQUENCE [LARGE SCALE GENOMIC DNA]</scope>
    <source>
        <strain evidence="8 9">F 1598</strain>
    </source>
</reference>
<comment type="subcellular location">
    <subcellularLocation>
        <location evidence="1">Mitochondrion inner membrane</location>
        <topology evidence="1">Peripheral membrane protein</topology>
        <orientation evidence="1">Matrix side</orientation>
    </subcellularLocation>
</comment>
<dbReference type="PANTHER" id="PTHR31107:SF2">
    <property type="entry name" value="CYTOCHROME C OXIDASE ASSEMBLY FACTOR 8"/>
    <property type="match status" value="1"/>
</dbReference>
<protein>
    <submittedName>
        <fullName evidence="8">Uncharacterized protein</fullName>
    </submittedName>
</protein>
<keyword evidence="4" id="KW-0809">Transit peptide</keyword>
<dbReference type="InterPro" id="IPR018796">
    <property type="entry name" value="COA8"/>
</dbReference>
<evidence type="ECO:0000313" key="9">
    <source>
        <dbReference type="Proteomes" id="UP000054166"/>
    </source>
</evidence>
<dbReference type="InParanoid" id="A0A0C3FSE7"/>
<feature type="region of interest" description="Disordered" evidence="7">
    <location>
        <begin position="16"/>
        <end position="55"/>
    </location>
</feature>
<gene>
    <name evidence="8" type="ORF">PILCRDRAFT_815565</name>
</gene>
<keyword evidence="3" id="KW-0999">Mitochondrion inner membrane</keyword>
<dbReference type="PANTHER" id="PTHR31107">
    <property type="entry name" value="APOPTOGENIC PROTEIN 1, MITOCHONDRIAL"/>
    <property type="match status" value="1"/>
</dbReference>
<dbReference type="GO" id="GO:0097193">
    <property type="term" value="P:intrinsic apoptotic signaling pathway"/>
    <property type="evidence" value="ECO:0007669"/>
    <property type="project" value="InterPro"/>
</dbReference>
<sequence>MLLLKILHPRLLHSSSRASNLIGPPHPVSNLRPVLYTDRPPSSQPRPRHPYSLSEFTGGTQDHNLQWRLQRQALDAFNHNYWTDSNTRFEEAKQSVLSSLPESSTPLAREHALSVFYRKWVMQESRRGEVYNIEWRKRNFEEIASAVRIEWRNLQDRVANLMTFNKDK</sequence>
<name>A0A0C3FSE7_PILCF</name>
<dbReference type="Pfam" id="PF10231">
    <property type="entry name" value="COA8"/>
    <property type="match status" value="1"/>
</dbReference>
<evidence type="ECO:0000256" key="1">
    <source>
        <dbReference type="ARBA" id="ARBA00004443"/>
    </source>
</evidence>
<evidence type="ECO:0000256" key="4">
    <source>
        <dbReference type="ARBA" id="ARBA00022946"/>
    </source>
</evidence>
<dbReference type="AlphaFoldDB" id="A0A0C3FSE7"/>
<dbReference type="HOGENOM" id="CLU_120079_0_0_1"/>
<reference evidence="9" key="2">
    <citation type="submission" date="2015-01" db="EMBL/GenBank/DDBJ databases">
        <title>Evolutionary Origins and Diversification of the Mycorrhizal Mutualists.</title>
        <authorList>
            <consortium name="DOE Joint Genome Institute"/>
            <consortium name="Mycorrhizal Genomics Consortium"/>
            <person name="Kohler A."/>
            <person name="Kuo A."/>
            <person name="Nagy L.G."/>
            <person name="Floudas D."/>
            <person name="Copeland A."/>
            <person name="Barry K.W."/>
            <person name="Cichocki N."/>
            <person name="Veneault-Fourrey C."/>
            <person name="LaButti K."/>
            <person name="Lindquist E.A."/>
            <person name="Lipzen A."/>
            <person name="Lundell T."/>
            <person name="Morin E."/>
            <person name="Murat C."/>
            <person name="Riley R."/>
            <person name="Ohm R."/>
            <person name="Sun H."/>
            <person name="Tunlid A."/>
            <person name="Henrissat B."/>
            <person name="Grigoriev I.V."/>
            <person name="Hibbett D.S."/>
            <person name="Martin F."/>
        </authorList>
    </citation>
    <scope>NUCLEOTIDE SEQUENCE [LARGE SCALE GENOMIC DNA]</scope>
    <source>
        <strain evidence="9">F 1598</strain>
    </source>
</reference>
<dbReference type="Proteomes" id="UP000054166">
    <property type="component" value="Unassembled WGS sequence"/>
</dbReference>